<dbReference type="Proteomes" id="UP000192911">
    <property type="component" value="Unassembled WGS sequence"/>
</dbReference>
<dbReference type="InterPro" id="IPR011051">
    <property type="entry name" value="RmlC_Cupin_sf"/>
</dbReference>
<organism evidence="2 3">
    <name type="scientific">Trinickia caryophylli</name>
    <name type="common">Paraburkholderia caryophylli</name>
    <dbReference type="NCBI Taxonomy" id="28094"/>
    <lineage>
        <taxon>Bacteria</taxon>
        <taxon>Pseudomonadati</taxon>
        <taxon>Pseudomonadota</taxon>
        <taxon>Betaproteobacteria</taxon>
        <taxon>Burkholderiales</taxon>
        <taxon>Burkholderiaceae</taxon>
        <taxon>Trinickia</taxon>
    </lineage>
</organism>
<dbReference type="InterPro" id="IPR014710">
    <property type="entry name" value="RmlC-like_jellyroll"/>
</dbReference>
<dbReference type="PANTHER" id="PTHR36448">
    <property type="entry name" value="BLR7373 PROTEIN"/>
    <property type="match status" value="1"/>
</dbReference>
<reference evidence="3" key="1">
    <citation type="submission" date="2017-04" db="EMBL/GenBank/DDBJ databases">
        <authorList>
            <person name="Varghese N."/>
            <person name="Submissions S."/>
        </authorList>
    </citation>
    <scope>NUCLEOTIDE SEQUENCE [LARGE SCALE GENOMIC DNA]</scope>
    <source>
        <strain evidence="3">Ballard 720</strain>
    </source>
</reference>
<dbReference type="AlphaFoldDB" id="A0A1X7CZV8"/>
<dbReference type="STRING" id="28094.SAMN06295900_102201"/>
<protein>
    <submittedName>
        <fullName evidence="2">Uncharacterized protein YjlB</fullName>
    </submittedName>
</protein>
<accession>A0A1X7CZV8</accession>
<feature type="region of interest" description="Disordered" evidence="1">
    <location>
        <begin position="51"/>
        <end position="85"/>
    </location>
</feature>
<proteinExistence type="predicted"/>
<sequence>MTTMAIRQSDTEVQVDQTLYAFSRKDDADAFQRCAADTSVDGCCRSYPPLSARPAAAERTPDHPETSDLPDRHGTRNAGAPATSQPEAFVLDANGWIPNNERLPVLLYRGAIALDGAADVAVPFEQRFTRNGWPSQWRDGVYDFHHFHPATHEVLGFARGWARLVLGGPPPLGRELEVRAGDVVVLPAGTGHRRIEASDDFLVVGGYPPNQDTGISRTAVGEEQRQAMLRTSFPPSDPVAGPGGPLTRLWAHPQ</sequence>
<evidence type="ECO:0000256" key="1">
    <source>
        <dbReference type="SAM" id="MobiDB-lite"/>
    </source>
</evidence>
<dbReference type="PANTHER" id="PTHR36448:SF2">
    <property type="entry name" value="CUPIN TYPE-1 DOMAIN-CONTAINING PROTEIN"/>
    <property type="match status" value="1"/>
</dbReference>
<feature type="compositionally biased region" description="Basic and acidic residues" evidence="1">
    <location>
        <begin position="59"/>
        <end position="74"/>
    </location>
</feature>
<dbReference type="Gene3D" id="2.60.120.10">
    <property type="entry name" value="Jelly Rolls"/>
    <property type="match status" value="1"/>
</dbReference>
<dbReference type="RefSeq" id="WP_327197074.1">
    <property type="nucleotide sequence ID" value="NZ_BSQD01000002.1"/>
</dbReference>
<dbReference type="GeneID" id="95552476"/>
<dbReference type="InterPro" id="IPR047121">
    <property type="entry name" value="YjiB-like"/>
</dbReference>
<dbReference type="CDD" id="cd02219">
    <property type="entry name" value="cupin_YjlB-like"/>
    <property type="match status" value="1"/>
</dbReference>
<feature type="region of interest" description="Disordered" evidence="1">
    <location>
        <begin position="231"/>
        <end position="254"/>
    </location>
</feature>
<keyword evidence="3" id="KW-1185">Reference proteome</keyword>
<name>A0A1X7CZV8_TRICW</name>
<dbReference type="SUPFAM" id="SSF51182">
    <property type="entry name" value="RmlC-like cupins"/>
    <property type="match status" value="1"/>
</dbReference>
<evidence type="ECO:0000313" key="3">
    <source>
        <dbReference type="Proteomes" id="UP000192911"/>
    </source>
</evidence>
<dbReference type="EMBL" id="FXAH01000002">
    <property type="protein sequence ID" value="SMF06145.1"/>
    <property type="molecule type" value="Genomic_DNA"/>
</dbReference>
<gene>
    <name evidence="2" type="ORF">SAMN06295900_102201</name>
</gene>
<evidence type="ECO:0000313" key="2">
    <source>
        <dbReference type="EMBL" id="SMF06145.1"/>
    </source>
</evidence>